<dbReference type="EMBL" id="BPLR01015489">
    <property type="protein sequence ID" value="GIY76471.1"/>
    <property type="molecule type" value="Genomic_DNA"/>
</dbReference>
<evidence type="ECO:0000313" key="2">
    <source>
        <dbReference type="EMBL" id="GIY76471.1"/>
    </source>
</evidence>
<feature type="region of interest" description="Disordered" evidence="1">
    <location>
        <begin position="12"/>
        <end position="47"/>
    </location>
</feature>
<evidence type="ECO:0000313" key="3">
    <source>
        <dbReference type="Proteomes" id="UP001054945"/>
    </source>
</evidence>
<sequence>MRYAIKPQNYHQDNKQYRWRSKDSPITPLFPQKHLNDREPIQWTGGRRKMDIPHTAIDNIPSHFLTVNTKGLRMLPQVPLILPKTETAKHGAREIWTRVLHHDSCHQSSTSLQSPFV</sequence>
<proteinExistence type="predicted"/>
<feature type="compositionally biased region" description="Basic and acidic residues" evidence="1">
    <location>
        <begin position="12"/>
        <end position="23"/>
    </location>
</feature>
<protein>
    <submittedName>
        <fullName evidence="2">Uncharacterized protein</fullName>
    </submittedName>
</protein>
<reference evidence="2 3" key="1">
    <citation type="submission" date="2021-06" db="EMBL/GenBank/DDBJ databases">
        <title>Caerostris extrusa draft genome.</title>
        <authorList>
            <person name="Kono N."/>
            <person name="Arakawa K."/>
        </authorList>
    </citation>
    <scope>NUCLEOTIDE SEQUENCE [LARGE SCALE GENOMIC DNA]</scope>
</reference>
<comment type="caution">
    <text evidence="2">The sequence shown here is derived from an EMBL/GenBank/DDBJ whole genome shotgun (WGS) entry which is preliminary data.</text>
</comment>
<dbReference type="Proteomes" id="UP001054945">
    <property type="component" value="Unassembled WGS sequence"/>
</dbReference>
<evidence type="ECO:0000256" key="1">
    <source>
        <dbReference type="SAM" id="MobiDB-lite"/>
    </source>
</evidence>
<organism evidence="2 3">
    <name type="scientific">Caerostris extrusa</name>
    <name type="common">Bark spider</name>
    <name type="synonym">Caerostris bankana</name>
    <dbReference type="NCBI Taxonomy" id="172846"/>
    <lineage>
        <taxon>Eukaryota</taxon>
        <taxon>Metazoa</taxon>
        <taxon>Ecdysozoa</taxon>
        <taxon>Arthropoda</taxon>
        <taxon>Chelicerata</taxon>
        <taxon>Arachnida</taxon>
        <taxon>Araneae</taxon>
        <taxon>Araneomorphae</taxon>
        <taxon>Entelegynae</taxon>
        <taxon>Araneoidea</taxon>
        <taxon>Araneidae</taxon>
        <taxon>Caerostris</taxon>
    </lineage>
</organism>
<keyword evidence="3" id="KW-1185">Reference proteome</keyword>
<gene>
    <name evidence="2" type="ORF">CEXT_561791</name>
</gene>
<dbReference type="AlphaFoldDB" id="A0AAV4W3D0"/>
<accession>A0AAV4W3D0</accession>
<name>A0AAV4W3D0_CAEEX</name>